<comment type="similarity">
    <text evidence="4 19">In the C-terminal section; belongs to the NnrD/CARKD family.</text>
</comment>
<keyword evidence="5 18" id="KW-0479">Metal-binding</keyword>
<evidence type="ECO:0000256" key="13">
    <source>
        <dbReference type="ARBA" id="ARBA00023268"/>
    </source>
</evidence>
<evidence type="ECO:0000256" key="19">
    <source>
        <dbReference type="PIRNR" id="PIRNR017184"/>
    </source>
</evidence>
<keyword evidence="8 17" id="KW-0521">NADP</keyword>
<name>A0ABT4D5G8_9CLOT</name>
<comment type="similarity">
    <text evidence="18">Belongs to the NnrE/AIBP family.</text>
</comment>
<dbReference type="PROSITE" id="PS51385">
    <property type="entry name" value="YJEF_N"/>
    <property type="match status" value="1"/>
</dbReference>
<dbReference type="SUPFAM" id="SSF53613">
    <property type="entry name" value="Ribokinase-like"/>
    <property type="match status" value="1"/>
</dbReference>
<comment type="caution">
    <text evidence="18">Lacks conserved residue(s) required for the propagation of feature annotation.</text>
</comment>
<feature type="binding site" evidence="18">
    <location>
        <position position="127"/>
    </location>
    <ligand>
        <name>K(+)</name>
        <dbReference type="ChEBI" id="CHEBI:29103"/>
    </ligand>
</feature>
<evidence type="ECO:0000256" key="2">
    <source>
        <dbReference type="ARBA" id="ARBA00000909"/>
    </source>
</evidence>
<keyword evidence="13" id="KW-0511">Multifunctional enzyme</keyword>
<dbReference type="Pfam" id="PF03853">
    <property type="entry name" value="YjeF_N"/>
    <property type="match status" value="1"/>
</dbReference>
<feature type="binding site" evidence="18">
    <location>
        <position position="56"/>
    </location>
    <ligand>
        <name>K(+)</name>
        <dbReference type="ChEBI" id="CHEBI:29103"/>
    </ligand>
</feature>
<evidence type="ECO:0000256" key="11">
    <source>
        <dbReference type="ARBA" id="ARBA00023235"/>
    </source>
</evidence>
<accession>A0ABT4D5G8</accession>
<feature type="binding site" evidence="17">
    <location>
        <position position="439"/>
    </location>
    <ligand>
        <name>AMP</name>
        <dbReference type="ChEBI" id="CHEBI:456215"/>
    </ligand>
</feature>
<evidence type="ECO:0000256" key="16">
    <source>
        <dbReference type="ARBA" id="ARBA00049209"/>
    </source>
</evidence>
<comment type="cofactor">
    <cofactor evidence="18 19">
        <name>K(+)</name>
        <dbReference type="ChEBI" id="CHEBI:29103"/>
    </cofactor>
    <text evidence="18 19">Binds 1 potassium ion per subunit.</text>
</comment>
<evidence type="ECO:0000313" key="23">
    <source>
        <dbReference type="Proteomes" id="UP001144612"/>
    </source>
</evidence>
<dbReference type="EMBL" id="JAPQFJ010000002">
    <property type="protein sequence ID" value="MCY6957538.1"/>
    <property type="molecule type" value="Genomic_DNA"/>
</dbReference>
<comment type="similarity">
    <text evidence="3 19">In the N-terminal section; belongs to the NnrE/AIBP family.</text>
</comment>
<evidence type="ECO:0000256" key="14">
    <source>
        <dbReference type="ARBA" id="ARBA00025153"/>
    </source>
</evidence>
<evidence type="ECO:0000256" key="9">
    <source>
        <dbReference type="ARBA" id="ARBA00022958"/>
    </source>
</evidence>
<dbReference type="InterPro" id="IPR000631">
    <property type="entry name" value="CARKD"/>
</dbReference>
<evidence type="ECO:0000256" key="12">
    <source>
        <dbReference type="ARBA" id="ARBA00023239"/>
    </source>
</evidence>
<evidence type="ECO:0000256" key="5">
    <source>
        <dbReference type="ARBA" id="ARBA00022723"/>
    </source>
</evidence>
<dbReference type="InterPro" id="IPR030677">
    <property type="entry name" value="Nnr"/>
</dbReference>
<evidence type="ECO:0000256" key="1">
    <source>
        <dbReference type="ARBA" id="ARBA00000013"/>
    </source>
</evidence>
<comment type="caution">
    <text evidence="22">The sequence shown here is derived from an EMBL/GenBank/DDBJ whole genome shotgun (WGS) entry which is preliminary data.</text>
</comment>
<organism evidence="22 23">
    <name type="scientific">Clostridium brassicae</name>
    <dbReference type="NCBI Taxonomy" id="2999072"/>
    <lineage>
        <taxon>Bacteria</taxon>
        <taxon>Bacillati</taxon>
        <taxon>Bacillota</taxon>
        <taxon>Clostridia</taxon>
        <taxon>Eubacteriales</taxon>
        <taxon>Clostridiaceae</taxon>
        <taxon>Clostridium</taxon>
    </lineage>
</organism>
<evidence type="ECO:0000256" key="6">
    <source>
        <dbReference type="ARBA" id="ARBA00022741"/>
    </source>
</evidence>
<feature type="binding site" evidence="17">
    <location>
        <begin position="411"/>
        <end position="415"/>
    </location>
    <ligand>
        <name>AMP</name>
        <dbReference type="ChEBI" id="CHEBI:456215"/>
    </ligand>
</feature>
<dbReference type="InterPro" id="IPR036652">
    <property type="entry name" value="YjeF_N_dom_sf"/>
</dbReference>
<dbReference type="PANTHER" id="PTHR12592">
    <property type="entry name" value="ATP-DEPENDENT (S)-NAD(P)H-HYDRATE DEHYDRATASE FAMILY MEMBER"/>
    <property type="match status" value="1"/>
</dbReference>
<evidence type="ECO:0000256" key="4">
    <source>
        <dbReference type="ARBA" id="ARBA00009524"/>
    </source>
</evidence>
<comment type="cofactor">
    <cofactor evidence="17">
        <name>Mg(2+)</name>
        <dbReference type="ChEBI" id="CHEBI:18420"/>
    </cofactor>
</comment>
<evidence type="ECO:0000256" key="7">
    <source>
        <dbReference type="ARBA" id="ARBA00022840"/>
    </source>
</evidence>
<feature type="binding site" evidence="18">
    <location>
        <position position="163"/>
    </location>
    <ligand>
        <name>K(+)</name>
        <dbReference type="ChEBI" id="CHEBI:29103"/>
    </ligand>
</feature>
<keyword evidence="10 17" id="KW-0520">NAD</keyword>
<comment type="catalytic activity">
    <reaction evidence="2 18 19">
        <text>(6R)-NADPHX = (6S)-NADPHX</text>
        <dbReference type="Rhea" id="RHEA:32227"/>
        <dbReference type="ChEBI" id="CHEBI:64076"/>
        <dbReference type="ChEBI" id="CHEBI:64077"/>
        <dbReference type="EC" id="5.1.99.6"/>
    </reaction>
</comment>
<dbReference type="HAMAP" id="MF_01966">
    <property type="entry name" value="NADHX_epimerase"/>
    <property type="match status" value="1"/>
</dbReference>
<dbReference type="PANTHER" id="PTHR12592:SF0">
    <property type="entry name" value="ATP-DEPENDENT (S)-NAD(P)H-HYDRATE DEHYDRATASE"/>
    <property type="match status" value="1"/>
</dbReference>
<gene>
    <name evidence="17" type="primary">nnrD</name>
    <name evidence="18" type="synonym">nnrE</name>
    <name evidence="22" type="ORF">OW729_02830</name>
</gene>
<proteinExistence type="inferred from homology"/>
<feature type="binding site" evidence="18">
    <location>
        <position position="160"/>
    </location>
    <ligand>
        <name>(6S)-NADPHX</name>
        <dbReference type="ChEBI" id="CHEBI:64076"/>
    </ligand>
</feature>
<feature type="domain" description="YjeF C-terminal" evidence="20">
    <location>
        <begin position="227"/>
        <end position="497"/>
    </location>
</feature>
<dbReference type="PROSITE" id="PS51383">
    <property type="entry name" value="YJEF_C_3"/>
    <property type="match status" value="1"/>
</dbReference>
<comment type="catalytic activity">
    <reaction evidence="1 18 19">
        <text>(6R)-NADHX = (6S)-NADHX</text>
        <dbReference type="Rhea" id="RHEA:32215"/>
        <dbReference type="ChEBI" id="CHEBI:64074"/>
        <dbReference type="ChEBI" id="CHEBI:64075"/>
        <dbReference type="EC" id="5.1.99.6"/>
    </reaction>
</comment>
<evidence type="ECO:0000313" key="22">
    <source>
        <dbReference type="EMBL" id="MCY6957538.1"/>
    </source>
</evidence>
<evidence type="ECO:0000256" key="8">
    <source>
        <dbReference type="ARBA" id="ARBA00022857"/>
    </source>
</evidence>
<feature type="binding site" evidence="17">
    <location>
        <position position="374"/>
    </location>
    <ligand>
        <name>(6S)-NADPHX</name>
        <dbReference type="ChEBI" id="CHEBI:64076"/>
    </ligand>
</feature>
<comment type="function">
    <text evidence="18">Catalyzes the epimerization of the S- and R-forms of NAD(P)HX, a damaged form of NAD(P)H that is a result of enzymatic or heat-dependent hydration. This is a prerequisite for the S-specific NAD(P)H-hydrate dehydratase to allow the repair of both epimers of NAD(P)HX.</text>
</comment>
<comment type="subunit">
    <text evidence="17">Homotetramer.</text>
</comment>
<dbReference type="EC" id="4.2.1.136" evidence="19"/>
<evidence type="ECO:0000259" key="21">
    <source>
        <dbReference type="PROSITE" id="PS51385"/>
    </source>
</evidence>
<comment type="function">
    <text evidence="17">Catalyzes the dehydration of the S-form of NAD(P)HX at the expense of ADP, which is converted to AMP. Together with NAD(P)HX epimerase, which catalyzes the epimerization of the S- and R-forms, the enzyme allows the repair of both epimers of NAD(P)HX, a damaged form of NAD(P)H that is a result of enzymatic or heat-dependent hydration.</text>
</comment>
<comment type="function">
    <text evidence="14 19">Bifunctional enzyme that catalyzes the epimerization of the S- and R-forms of NAD(P)HX and the dehydration of the S-form of NAD(P)HX at the expense of ADP, which is converted to AMP. This allows the repair of both epimers of NAD(P)HX, a damaged form of NAD(P)H that is a result of enzymatic or heat-dependent hydration.</text>
</comment>
<comment type="catalytic activity">
    <reaction evidence="16 17 19">
        <text>(6S)-NADPHX + ADP = AMP + phosphate + NADPH + H(+)</text>
        <dbReference type="Rhea" id="RHEA:32235"/>
        <dbReference type="ChEBI" id="CHEBI:15378"/>
        <dbReference type="ChEBI" id="CHEBI:43474"/>
        <dbReference type="ChEBI" id="CHEBI:57783"/>
        <dbReference type="ChEBI" id="CHEBI:64076"/>
        <dbReference type="ChEBI" id="CHEBI:456215"/>
        <dbReference type="ChEBI" id="CHEBI:456216"/>
        <dbReference type="EC" id="4.2.1.136"/>
    </reaction>
</comment>
<dbReference type="NCBIfam" id="TIGR00197">
    <property type="entry name" value="yjeF_nterm"/>
    <property type="match status" value="1"/>
</dbReference>
<keyword evidence="12 17" id="KW-0456">Lyase</keyword>
<dbReference type="Gene3D" id="3.40.50.10260">
    <property type="entry name" value="YjeF N-terminal domain"/>
    <property type="match status" value="1"/>
</dbReference>
<dbReference type="Gene3D" id="3.40.1190.20">
    <property type="match status" value="1"/>
</dbReference>
<keyword evidence="9 18" id="KW-0630">Potassium</keyword>
<comment type="similarity">
    <text evidence="17">Belongs to the NnrD/CARKD family.</text>
</comment>
<dbReference type="HAMAP" id="MF_01965">
    <property type="entry name" value="NADHX_dehydratase"/>
    <property type="match status" value="1"/>
</dbReference>
<feature type="domain" description="YjeF N-terminal" evidence="21">
    <location>
        <begin position="9"/>
        <end position="217"/>
    </location>
</feature>
<dbReference type="SUPFAM" id="SSF64153">
    <property type="entry name" value="YjeF N-terminal domain-like"/>
    <property type="match status" value="1"/>
</dbReference>
<evidence type="ECO:0000259" key="20">
    <source>
        <dbReference type="PROSITE" id="PS51383"/>
    </source>
</evidence>
<evidence type="ECO:0000256" key="17">
    <source>
        <dbReference type="HAMAP-Rule" id="MF_01965"/>
    </source>
</evidence>
<evidence type="ECO:0000256" key="18">
    <source>
        <dbReference type="HAMAP-Rule" id="MF_01966"/>
    </source>
</evidence>
<dbReference type="CDD" id="cd01171">
    <property type="entry name" value="YXKO-related"/>
    <property type="match status" value="1"/>
</dbReference>
<dbReference type="RefSeq" id="WP_268059921.1">
    <property type="nucleotide sequence ID" value="NZ_JAPQFJ010000002.1"/>
</dbReference>
<evidence type="ECO:0000256" key="10">
    <source>
        <dbReference type="ARBA" id="ARBA00023027"/>
    </source>
</evidence>
<feature type="binding site" evidence="17">
    <location>
        <position position="262"/>
    </location>
    <ligand>
        <name>(6S)-NADPHX</name>
        <dbReference type="ChEBI" id="CHEBI:64076"/>
    </ligand>
</feature>
<keyword evidence="7 17" id="KW-0067">ATP-binding</keyword>
<keyword evidence="23" id="KW-1185">Reference proteome</keyword>
<sequence>MRIVTSQIMREVDKFCIEKLNIPSIVLMENAALKILKNLDIEKNEYFIIICGNGNNGGDGLALARHLIILNKKVEVFLIGQDDRLSKDCKINYDILNSMGINIKLINDVNDLDPIRDAIGKSDVIVDAIFGTGLSREIRGIQKLIIHIMNNSNKFIVSVDIPSGLDGDTGEILGVSVKANRTVSFEFYKKGFLFNKADNVTGEIIIEKIGIPQSVADKLGVEDYITEMEQIRKCIPKRRIYDHKGSFGRVNIIAGSNGLTGAAYITTQAAVRSGSGLVTLCCMENIQHTMSIKLTEAMTVSYKDSKSLNDLLKKSDVIAIGPGMGNSEATFKTLSNVLDIAECPLVIDADGINVLNGKLSLLKNTKCKIVLTPHFGEMSRLTGKSIEEIKKNRIEISKKFAEEYGVVLLLKGYNTIITDGKRLLVNPTGNSAMASGGMGDCLTGIIASLIGQGLEPFQATYVGAYIHGYCGDKLSEKMFCVNANHVLENLPYYIKEIENK</sequence>
<reference evidence="22" key="1">
    <citation type="submission" date="2022-12" db="EMBL/GenBank/DDBJ databases">
        <title>Clostridium sp. nov., isolated from industrial wastewater.</title>
        <authorList>
            <person name="Jiayan W."/>
        </authorList>
    </citation>
    <scope>NUCLEOTIDE SEQUENCE</scope>
    <source>
        <strain evidence="22">ZC22-4</strain>
    </source>
</reference>
<dbReference type="PIRSF" id="PIRSF017184">
    <property type="entry name" value="Nnr"/>
    <property type="match status" value="1"/>
</dbReference>
<evidence type="ECO:0000256" key="15">
    <source>
        <dbReference type="ARBA" id="ARBA00048238"/>
    </source>
</evidence>
<keyword evidence="11 18" id="KW-0413">Isomerase</keyword>
<dbReference type="InterPro" id="IPR004443">
    <property type="entry name" value="YjeF_N_dom"/>
</dbReference>
<evidence type="ECO:0000256" key="3">
    <source>
        <dbReference type="ARBA" id="ARBA00006001"/>
    </source>
</evidence>
<feature type="binding site" evidence="17">
    <location>
        <position position="440"/>
    </location>
    <ligand>
        <name>(6S)-NADPHX</name>
        <dbReference type="ChEBI" id="CHEBI:64076"/>
    </ligand>
</feature>
<dbReference type="Proteomes" id="UP001144612">
    <property type="component" value="Unassembled WGS sequence"/>
</dbReference>
<comment type="catalytic activity">
    <reaction evidence="15 17 19">
        <text>(6S)-NADHX + ADP = AMP + phosphate + NADH + H(+)</text>
        <dbReference type="Rhea" id="RHEA:32223"/>
        <dbReference type="ChEBI" id="CHEBI:15378"/>
        <dbReference type="ChEBI" id="CHEBI:43474"/>
        <dbReference type="ChEBI" id="CHEBI:57945"/>
        <dbReference type="ChEBI" id="CHEBI:64074"/>
        <dbReference type="ChEBI" id="CHEBI:456215"/>
        <dbReference type="ChEBI" id="CHEBI:456216"/>
        <dbReference type="EC" id="4.2.1.136"/>
    </reaction>
</comment>
<feature type="binding site" evidence="18">
    <location>
        <begin position="131"/>
        <end position="137"/>
    </location>
    <ligand>
        <name>(6S)-NADPHX</name>
        <dbReference type="ChEBI" id="CHEBI:64076"/>
    </ligand>
</feature>
<dbReference type="EC" id="5.1.99.6" evidence="19"/>
<dbReference type="InterPro" id="IPR029056">
    <property type="entry name" value="Ribokinase-like"/>
</dbReference>
<feature type="binding site" evidence="17">
    <location>
        <position position="323"/>
    </location>
    <ligand>
        <name>(6S)-NADPHX</name>
        <dbReference type="ChEBI" id="CHEBI:64076"/>
    </ligand>
</feature>
<feature type="binding site" evidence="18">
    <location>
        <begin position="55"/>
        <end position="59"/>
    </location>
    <ligand>
        <name>(6S)-NADPHX</name>
        <dbReference type="ChEBI" id="CHEBI:64076"/>
    </ligand>
</feature>
<dbReference type="NCBIfam" id="TIGR00196">
    <property type="entry name" value="yjeF_cterm"/>
    <property type="match status" value="1"/>
</dbReference>
<keyword evidence="6 17" id="KW-0547">Nucleotide-binding</keyword>
<dbReference type="Pfam" id="PF01256">
    <property type="entry name" value="Carb_kinase"/>
    <property type="match status" value="1"/>
</dbReference>
<protein>
    <recommendedName>
        <fullName evidence="19">Bifunctional NAD(P)H-hydrate repair enzyme</fullName>
    </recommendedName>
    <alternativeName>
        <fullName evidence="19">Nicotinamide nucleotide repair protein</fullName>
    </alternativeName>
    <domain>
        <recommendedName>
            <fullName evidence="19">ADP-dependent (S)-NAD(P)H-hydrate dehydratase</fullName>
            <ecNumber evidence="19">4.2.1.136</ecNumber>
        </recommendedName>
        <alternativeName>
            <fullName evidence="19">ADP-dependent NAD(P)HX dehydratase</fullName>
        </alternativeName>
    </domain>
    <domain>
        <recommendedName>
            <fullName evidence="19">NAD(P)H-hydrate epimerase</fullName>
            <ecNumber evidence="19">5.1.99.6</ecNumber>
        </recommendedName>
    </domain>
</protein>